<dbReference type="InterPro" id="IPR029768">
    <property type="entry name" value="Aldolase_I_AS"/>
</dbReference>
<gene>
    <name evidence="10" type="primary">Ald1</name>
</gene>
<dbReference type="InterPro" id="IPR013785">
    <property type="entry name" value="Aldolase_TIM"/>
</dbReference>
<keyword evidence="5 7" id="KW-0456">Lyase</keyword>
<comment type="catalytic activity">
    <reaction evidence="7">
        <text>beta-D-fructose 1,6-bisphosphate = D-glyceraldehyde 3-phosphate + dihydroxyacetone phosphate</text>
        <dbReference type="Rhea" id="RHEA:14729"/>
        <dbReference type="ChEBI" id="CHEBI:32966"/>
        <dbReference type="ChEBI" id="CHEBI:57642"/>
        <dbReference type="ChEBI" id="CHEBI:59776"/>
        <dbReference type="EC" id="4.1.2.13"/>
    </reaction>
</comment>
<evidence type="ECO:0000256" key="2">
    <source>
        <dbReference type="ARBA" id="ARBA00010387"/>
    </source>
</evidence>
<evidence type="ECO:0000256" key="8">
    <source>
        <dbReference type="RuleBase" id="RU004257"/>
    </source>
</evidence>
<dbReference type="Pfam" id="PF00274">
    <property type="entry name" value="Glycolytic"/>
    <property type="match status" value="1"/>
</dbReference>
<reference evidence="10" key="1">
    <citation type="submission" date="2025-08" db="UniProtKB">
        <authorList>
            <consortium name="RefSeq"/>
        </authorList>
    </citation>
    <scope>IDENTIFICATION</scope>
</reference>
<evidence type="ECO:0000313" key="9">
    <source>
        <dbReference type="Proteomes" id="UP001652628"/>
    </source>
</evidence>
<dbReference type="GeneID" id="108014070"/>
<accession>A0ABM4TQC6</accession>
<keyword evidence="4 7" id="KW-0324">Glycolysis</keyword>
<proteinExistence type="inferred from homology"/>
<comment type="similarity">
    <text evidence="2 7">Belongs to the class I fructose-bisphosphate aldolase family.</text>
</comment>
<evidence type="ECO:0000256" key="7">
    <source>
        <dbReference type="RuleBase" id="RU003994"/>
    </source>
</evidence>
<dbReference type="Gene3D" id="3.20.20.70">
    <property type="entry name" value="Aldolase class I"/>
    <property type="match status" value="1"/>
</dbReference>
<evidence type="ECO:0000256" key="4">
    <source>
        <dbReference type="ARBA" id="ARBA00023152"/>
    </source>
</evidence>
<evidence type="ECO:0000256" key="3">
    <source>
        <dbReference type="ARBA" id="ARBA00013068"/>
    </source>
</evidence>
<comment type="pathway">
    <text evidence="1 8">Carbohydrate degradation; glycolysis; D-glyceraldehyde 3-phosphate and glycerone phosphate from D-glucose: step 4/4.</text>
</comment>
<evidence type="ECO:0000256" key="6">
    <source>
        <dbReference type="ARBA" id="ARBA00023270"/>
    </source>
</evidence>
<dbReference type="PANTHER" id="PTHR11627">
    <property type="entry name" value="FRUCTOSE-BISPHOSPHATE ALDOLASE"/>
    <property type="match status" value="1"/>
</dbReference>
<name>A0ABM4TQC6_DROSZ</name>
<dbReference type="EC" id="4.1.2.13" evidence="3 7"/>
<dbReference type="RefSeq" id="XP_070852175.1">
    <property type="nucleotide sequence ID" value="XM_070996074.1"/>
</dbReference>
<evidence type="ECO:0000256" key="1">
    <source>
        <dbReference type="ARBA" id="ARBA00004714"/>
    </source>
</evidence>
<keyword evidence="6" id="KW-0704">Schiff base</keyword>
<evidence type="ECO:0000256" key="5">
    <source>
        <dbReference type="ARBA" id="ARBA00023239"/>
    </source>
</evidence>
<dbReference type="PROSITE" id="PS00158">
    <property type="entry name" value="ALDOLASE_CLASS_I"/>
    <property type="match status" value="1"/>
</dbReference>
<sequence>MTTYFNYPSKELQDELRTIAQKIVAPGKGILAADESGPTMGKRLQDIGVENTEDNRRAYRQLLFSTDPKLAENISGVILFHETLYQKADDGTPFADILKKKGIILGIKVDKGVVPLMGSEDEVTTQGLDDLAARCAQYKKDGCDFAKWRCVLKIGKNTPSYQSILENANVLARYASICQSQRIVPIVEPEVLPDGDHDLDRAQKVTETVLAAVYKALSDHHVYLEGTLLKPNMVTAGQSAKKNTPEEIALATVQALRRTVPAAVTGVTFLSGGQSEEEATVNLSAINQVPLVRPWALTFSYGRALQASVLRAWAGKKENIPAGQNELLKRAKANSQAALGKYVPGSIPSFAANATLFANGDAAQGKYVAGSAGAGSGSLFVANHAY</sequence>
<dbReference type="SUPFAM" id="SSF51569">
    <property type="entry name" value="Aldolase"/>
    <property type="match status" value="1"/>
</dbReference>
<dbReference type="CDD" id="cd00948">
    <property type="entry name" value="FBP_aldolase_I_a"/>
    <property type="match status" value="1"/>
</dbReference>
<evidence type="ECO:0000313" key="10">
    <source>
        <dbReference type="RefSeq" id="XP_070852175.1"/>
    </source>
</evidence>
<keyword evidence="9" id="KW-1185">Reference proteome</keyword>
<dbReference type="Proteomes" id="UP001652628">
    <property type="component" value="Chromosome 3"/>
</dbReference>
<dbReference type="NCBIfam" id="NF033379">
    <property type="entry name" value="FrucBisAld_I"/>
    <property type="match status" value="1"/>
</dbReference>
<protein>
    <recommendedName>
        <fullName evidence="3 7">Fructose-bisphosphate aldolase</fullName>
        <ecNumber evidence="3 7">4.1.2.13</ecNumber>
    </recommendedName>
</protein>
<dbReference type="InterPro" id="IPR000741">
    <property type="entry name" value="FBA_I"/>
</dbReference>
<organism evidence="9 10">
    <name type="scientific">Drosophila suzukii</name>
    <name type="common">Spotted-wing drosophila fruit fly</name>
    <dbReference type="NCBI Taxonomy" id="28584"/>
    <lineage>
        <taxon>Eukaryota</taxon>
        <taxon>Metazoa</taxon>
        <taxon>Ecdysozoa</taxon>
        <taxon>Arthropoda</taxon>
        <taxon>Hexapoda</taxon>
        <taxon>Insecta</taxon>
        <taxon>Pterygota</taxon>
        <taxon>Neoptera</taxon>
        <taxon>Endopterygota</taxon>
        <taxon>Diptera</taxon>
        <taxon>Brachycera</taxon>
        <taxon>Muscomorpha</taxon>
        <taxon>Ephydroidea</taxon>
        <taxon>Drosophilidae</taxon>
        <taxon>Drosophila</taxon>
        <taxon>Sophophora</taxon>
    </lineage>
</organism>